<dbReference type="GO" id="GO:0005783">
    <property type="term" value="C:endoplasmic reticulum"/>
    <property type="evidence" value="ECO:0007669"/>
    <property type="project" value="TreeGrafter"/>
</dbReference>
<name>A0A4P9ZRV1_9FUNG</name>
<dbReference type="STRING" id="215637.A0A4P9ZRV1"/>
<dbReference type="Gene3D" id="3.40.50.10320">
    <property type="entry name" value="LmbE-like"/>
    <property type="match status" value="1"/>
</dbReference>
<keyword evidence="4" id="KW-1185">Reference proteome</keyword>
<dbReference type="GO" id="GO:0016020">
    <property type="term" value="C:membrane"/>
    <property type="evidence" value="ECO:0007669"/>
    <property type="project" value="GOC"/>
</dbReference>
<evidence type="ECO:0000256" key="2">
    <source>
        <dbReference type="ARBA" id="ARBA00012176"/>
    </source>
</evidence>
<proteinExistence type="inferred from homology"/>
<evidence type="ECO:0000313" key="3">
    <source>
        <dbReference type="EMBL" id="RKP35908.1"/>
    </source>
</evidence>
<reference evidence="4" key="1">
    <citation type="journal article" date="2018" name="Nat. Microbiol.">
        <title>Leveraging single-cell genomics to expand the fungal tree of life.</title>
        <authorList>
            <person name="Ahrendt S.R."/>
            <person name="Quandt C.A."/>
            <person name="Ciobanu D."/>
            <person name="Clum A."/>
            <person name="Salamov A."/>
            <person name="Andreopoulos B."/>
            <person name="Cheng J.F."/>
            <person name="Woyke T."/>
            <person name="Pelin A."/>
            <person name="Henrissat B."/>
            <person name="Reynolds N.K."/>
            <person name="Benny G.L."/>
            <person name="Smith M.E."/>
            <person name="James T.Y."/>
            <person name="Grigoriev I.V."/>
        </authorList>
    </citation>
    <scope>NUCLEOTIDE SEQUENCE [LARGE SCALE GENOMIC DNA]</scope>
    <source>
        <strain evidence="4">RSA 468</strain>
    </source>
</reference>
<gene>
    <name evidence="3" type="ORF">BJ085DRAFT_42084</name>
</gene>
<dbReference type="InterPro" id="IPR024078">
    <property type="entry name" value="LmbE-like_dom_sf"/>
</dbReference>
<accession>A0A4P9ZRV1</accession>
<dbReference type="InterPro" id="IPR003737">
    <property type="entry name" value="GlcNAc_PI_deacetylase-related"/>
</dbReference>
<dbReference type="EC" id="3.5.1.89" evidence="2"/>
<dbReference type="Pfam" id="PF02585">
    <property type="entry name" value="PIG-L"/>
    <property type="match status" value="1"/>
</dbReference>
<dbReference type="PANTHER" id="PTHR12993:SF11">
    <property type="entry name" value="N-ACETYLGLUCOSAMINYL-PHOSPHATIDYLINOSITOL DE-N-ACETYLASE"/>
    <property type="match status" value="1"/>
</dbReference>
<comment type="similarity">
    <text evidence="1">Belongs to the PIGL family.</text>
</comment>
<dbReference type="PANTHER" id="PTHR12993">
    <property type="entry name" value="N-ACETYLGLUCOSAMINYL-PHOSPHATIDYLINOSITOL DE-N-ACETYLASE-RELATED"/>
    <property type="match status" value="1"/>
</dbReference>
<evidence type="ECO:0000256" key="1">
    <source>
        <dbReference type="ARBA" id="ARBA00006066"/>
    </source>
</evidence>
<evidence type="ECO:0000313" key="4">
    <source>
        <dbReference type="Proteomes" id="UP000268162"/>
    </source>
</evidence>
<protein>
    <recommendedName>
        <fullName evidence="2">N-acetylglucosaminylphosphatidylinositol deacetylase</fullName>
        <ecNumber evidence="2">3.5.1.89</ecNumber>
    </recommendedName>
</protein>
<dbReference type="EMBL" id="ML002759">
    <property type="protein sequence ID" value="RKP35908.1"/>
    <property type="molecule type" value="Genomic_DNA"/>
</dbReference>
<dbReference type="GO" id="GO:0006506">
    <property type="term" value="P:GPI anchor biosynthetic process"/>
    <property type="evidence" value="ECO:0007669"/>
    <property type="project" value="UniProtKB-UniPathway"/>
</dbReference>
<organism evidence="3 4">
    <name type="scientific">Dimargaris cristalligena</name>
    <dbReference type="NCBI Taxonomy" id="215637"/>
    <lineage>
        <taxon>Eukaryota</taxon>
        <taxon>Fungi</taxon>
        <taxon>Fungi incertae sedis</taxon>
        <taxon>Zoopagomycota</taxon>
        <taxon>Kickxellomycotina</taxon>
        <taxon>Dimargaritomycetes</taxon>
        <taxon>Dimargaritales</taxon>
        <taxon>Dimargaritaceae</taxon>
        <taxon>Dimargaris</taxon>
    </lineage>
</organism>
<dbReference type="Proteomes" id="UP000268162">
    <property type="component" value="Unassembled WGS sequence"/>
</dbReference>
<dbReference type="UniPathway" id="UPA00196"/>
<dbReference type="SUPFAM" id="SSF102588">
    <property type="entry name" value="LmbE-like"/>
    <property type="match status" value="1"/>
</dbReference>
<dbReference type="GO" id="GO:0000225">
    <property type="term" value="F:N-acetylglucosaminylphosphatidylinositol deacetylase activity"/>
    <property type="evidence" value="ECO:0007669"/>
    <property type="project" value="UniProtKB-EC"/>
</dbReference>
<dbReference type="AlphaFoldDB" id="A0A4P9ZRV1"/>
<sequence length="246" mass="27960">MSPPSLRRVLLVIAHPDDECMFFGPLLAALRRWRSPDPDDENPSVEIHVLCLSAGNFDGQGERRQVELLHSCQTYGIAKANLILVNDPTSLPDDPKRVWNIKLIAKIVETCVVERGIGSLFTFDTRGVSGHINHIATNLGVQHMLGFSRKVNARNLPCYRLMSVSLLRKYISLFDTLFSLSITAQPELASIGLISSPEYLLIVAPLRDMLLSRAAMYQHQSQMVWFRHLYIFFSRYMVINAFERMK</sequence>